<dbReference type="Proteomes" id="UP000559256">
    <property type="component" value="Unassembled WGS sequence"/>
</dbReference>
<keyword evidence="3" id="KW-1185">Reference proteome</keyword>
<protein>
    <recommendedName>
        <fullName evidence="4">Conidiation-specific protein 13</fullName>
    </recommendedName>
</protein>
<evidence type="ECO:0008006" key="4">
    <source>
        <dbReference type="Google" id="ProtNLM"/>
    </source>
</evidence>
<evidence type="ECO:0000256" key="1">
    <source>
        <dbReference type="SAM" id="MobiDB-lite"/>
    </source>
</evidence>
<reference evidence="2 3" key="1">
    <citation type="journal article" date="2020" name="ISME J.">
        <title>Uncovering the hidden diversity of litter-decomposition mechanisms in mushroom-forming fungi.</title>
        <authorList>
            <person name="Floudas D."/>
            <person name="Bentzer J."/>
            <person name="Ahren D."/>
            <person name="Johansson T."/>
            <person name="Persson P."/>
            <person name="Tunlid A."/>
        </authorList>
    </citation>
    <scope>NUCLEOTIDE SEQUENCE [LARGE SCALE GENOMIC DNA]</scope>
    <source>
        <strain evidence="2 3">CBS 291.85</strain>
    </source>
</reference>
<gene>
    <name evidence="2" type="ORF">D9758_005477</name>
</gene>
<dbReference type="OrthoDB" id="2142213at2759"/>
<feature type="compositionally biased region" description="Polar residues" evidence="1">
    <location>
        <begin position="1"/>
        <end position="11"/>
    </location>
</feature>
<dbReference type="EMBL" id="JAACJM010000028">
    <property type="protein sequence ID" value="KAF5365295.1"/>
    <property type="molecule type" value="Genomic_DNA"/>
</dbReference>
<dbReference type="SUPFAM" id="SSF55486">
    <property type="entry name" value="Metalloproteases ('zincins'), catalytic domain"/>
    <property type="match status" value="1"/>
</dbReference>
<evidence type="ECO:0000313" key="2">
    <source>
        <dbReference type="EMBL" id="KAF5365295.1"/>
    </source>
</evidence>
<accession>A0A8H5GIE0</accession>
<evidence type="ECO:0000313" key="3">
    <source>
        <dbReference type="Proteomes" id="UP000559256"/>
    </source>
</evidence>
<comment type="caution">
    <text evidence="2">The sequence shown here is derived from an EMBL/GenBank/DDBJ whole genome shotgun (WGS) entry which is preliminary data.</text>
</comment>
<name>A0A8H5GIE0_9AGAR</name>
<feature type="region of interest" description="Disordered" evidence="1">
    <location>
        <begin position="1"/>
        <end position="54"/>
    </location>
</feature>
<proteinExistence type="predicted"/>
<feature type="compositionally biased region" description="Low complexity" evidence="1">
    <location>
        <begin position="151"/>
        <end position="171"/>
    </location>
</feature>
<feature type="compositionally biased region" description="Low complexity" evidence="1">
    <location>
        <begin position="12"/>
        <end position="54"/>
    </location>
</feature>
<sequence length="416" mass="43887">MTAYTKVSQVESGSTGSLLLPAPPSSLSSSSSSESTSLNTQAASPSPSPTSLALPSQQTDFAFDLSHNLVSASSNVTTLPSLPDNCVSFTQPGANLECPSPGPSNAESSSGSSNATATATGAMTAYNITFDDCGSPFTVCLCNTGSDNSSITSTITSSSSDTSDTSTTNNTQSNPMSLNTILDRFSRVPVGLRRYVNTVVVVPAPQDNPDPRAYTLKSGDIHLFGDTGVNIWVHESMHAYDFAQDINNPLSSSQGWQDAVRADSCVPDNYSATNAVEDFAQFGVIKMYALANQGTLPQGMQPECMYNQLRFMDQLPLFNATTLFGNTCHIPHQNKNGARHTTSPPFLNKTSKMPISFTGESGTAFPATITGLMSTVAPVPTTASSASDRVVTSRLIRLELVVTFSALLALFALFPF</sequence>
<organism evidence="2 3">
    <name type="scientific">Tetrapyrgos nigripes</name>
    <dbReference type="NCBI Taxonomy" id="182062"/>
    <lineage>
        <taxon>Eukaryota</taxon>
        <taxon>Fungi</taxon>
        <taxon>Dikarya</taxon>
        <taxon>Basidiomycota</taxon>
        <taxon>Agaricomycotina</taxon>
        <taxon>Agaricomycetes</taxon>
        <taxon>Agaricomycetidae</taxon>
        <taxon>Agaricales</taxon>
        <taxon>Marasmiineae</taxon>
        <taxon>Marasmiaceae</taxon>
        <taxon>Tetrapyrgos</taxon>
    </lineage>
</organism>
<feature type="compositionally biased region" description="Low complexity" evidence="1">
    <location>
        <begin position="103"/>
        <end position="116"/>
    </location>
</feature>
<feature type="region of interest" description="Disordered" evidence="1">
    <location>
        <begin position="97"/>
        <end position="116"/>
    </location>
</feature>
<feature type="region of interest" description="Disordered" evidence="1">
    <location>
        <begin position="151"/>
        <end position="176"/>
    </location>
</feature>
<dbReference type="AlphaFoldDB" id="A0A8H5GIE0"/>